<reference evidence="1" key="1">
    <citation type="submission" date="2018-01" db="EMBL/GenBank/DDBJ databases">
        <title>An insight into the sialome of Amazonian anophelines.</title>
        <authorList>
            <person name="Ribeiro J.M."/>
            <person name="Scarpassa V."/>
            <person name="Calvo E."/>
        </authorList>
    </citation>
    <scope>NUCLEOTIDE SEQUENCE</scope>
</reference>
<accession>A0A2M4DCP4</accession>
<protein>
    <submittedName>
        <fullName evidence="1">Putative secreted protein</fullName>
    </submittedName>
</protein>
<organism evidence="1">
    <name type="scientific">Anopheles darlingi</name>
    <name type="common">Mosquito</name>
    <dbReference type="NCBI Taxonomy" id="43151"/>
    <lineage>
        <taxon>Eukaryota</taxon>
        <taxon>Metazoa</taxon>
        <taxon>Ecdysozoa</taxon>
        <taxon>Arthropoda</taxon>
        <taxon>Hexapoda</taxon>
        <taxon>Insecta</taxon>
        <taxon>Pterygota</taxon>
        <taxon>Neoptera</taxon>
        <taxon>Endopterygota</taxon>
        <taxon>Diptera</taxon>
        <taxon>Nematocera</taxon>
        <taxon>Culicoidea</taxon>
        <taxon>Culicidae</taxon>
        <taxon>Anophelinae</taxon>
        <taxon>Anopheles</taxon>
    </lineage>
</organism>
<evidence type="ECO:0000313" key="1">
    <source>
        <dbReference type="EMBL" id="MBW75362.1"/>
    </source>
</evidence>
<sequence length="126" mass="14505">MVSILTYHLALQCLLNRSFFQQVVDAVVVHLNIVNENGVDVILLDATDFRGFHRSLRSYLLIQFPFSRAFQQPGIHFRLALQQSLCFRENIEPVQPVRFEGKLLRLIIGDRAEQCVQTARHDATVL</sequence>
<dbReference type="AlphaFoldDB" id="A0A2M4DCP4"/>
<proteinExistence type="predicted"/>
<name>A0A2M4DCP4_ANODA</name>
<dbReference type="EMBL" id="GGFL01011184">
    <property type="protein sequence ID" value="MBW75362.1"/>
    <property type="molecule type" value="Transcribed_RNA"/>
</dbReference>